<name>A0A2L2TRC5_9HYPO</name>
<sequence>MTVKAGAVASCVDGGSIYALALALQINVSMMLSRGSGDVWTPTLLLLVLNPPQNISPLFLLSLNKERSEACQASPTGLTGSVMRTTISTS</sequence>
<accession>A0A2L2TRC5</accession>
<evidence type="ECO:0000313" key="2">
    <source>
        <dbReference type="Proteomes" id="UP000245910"/>
    </source>
</evidence>
<organism evidence="1 2">
    <name type="scientific">Fusarium venenatum</name>
    <dbReference type="NCBI Taxonomy" id="56646"/>
    <lineage>
        <taxon>Eukaryota</taxon>
        <taxon>Fungi</taxon>
        <taxon>Dikarya</taxon>
        <taxon>Ascomycota</taxon>
        <taxon>Pezizomycotina</taxon>
        <taxon>Sordariomycetes</taxon>
        <taxon>Hypocreomycetidae</taxon>
        <taxon>Hypocreales</taxon>
        <taxon>Nectriaceae</taxon>
        <taxon>Fusarium</taxon>
    </lineage>
</organism>
<reference evidence="2" key="1">
    <citation type="submission" date="2014-10" db="EMBL/GenBank/DDBJ databases">
        <authorList>
            <person name="King R."/>
        </authorList>
    </citation>
    <scope>NUCLEOTIDE SEQUENCE [LARGE SCALE GENOMIC DNA]</scope>
    <source>
        <strain evidence="2">A3/5</strain>
    </source>
</reference>
<proteinExistence type="predicted"/>
<dbReference type="Proteomes" id="UP000245910">
    <property type="component" value="Chromosome II"/>
</dbReference>
<dbReference type="AlphaFoldDB" id="A0A2L2TRC5"/>
<dbReference type="EMBL" id="LN649230">
    <property type="protein sequence ID" value="CEI63480.1"/>
    <property type="molecule type" value="Genomic_DNA"/>
</dbReference>
<keyword evidence="2" id="KW-1185">Reference proteome</keyword>
<protein>
    <submittedName>
        <fullName evidence="1">Uncharacterized protein</fullName>
    </submittedName>
</protein>
<evidence type="ECO:0000313" key="1">
    <source>
        <dbReference type="EMBL" id="CEI63480.1"/>
    </source>
</evidence>